<sequence>MTMKQSRGSIAFFGTYRPPVALDIFSCPADPPPSSAKDEVLLTDDKSYNQNGQPIPAPALKELLTFLAKKNPKLASECGATPDDAATGRVTGLVFVSERESGLETLHVALRSSASGKVIKVMSPAVSPSGKKVAVANFRDNRWNGEIENLKTDIVVMNLDRRAQGGRGRDIVIKDGGWPTWGSDDVLFFHRGFDTARWAVFRYDMRTRTEERVTLDDIDAMTPAAISETKVAVATVREKSKQVIMKVERTVKQYRHIEIFDTPAGWPPVQITQRMRPEGDHYNPFVLDGGKRIGYHRCRTDKLLKVVQDDGEKSTSIQRKFTACCPQGRMRTLVYSGWSIKGRVTGLVFVSERESGLETLHVALRSTATGKVIKVMSLGEIYGASTFGGVRMEDSGCIAEGFTAAGGVSVGYSLVYVSTKEPVKARRVPWTVVYRTVLADGKTERMTPPGQYDLSPAVSPSGKMVAVANFRDNRWNGEIENLKTDIFVMNVDRRAQGNRNRCPVIKDGGWPTWGSDDVIFFHRGFDTSPPPNTARWAVFRYDMRTGREERVTPEDIDAMTPAAINETKVAVATVREKSKQVIMKVERTVTQYRHIEIFDMAGNKPPVQVTQRMRPEGDHYSPFVLDRGRRIGYHRCRTDKLLKVVQNDGEKSTSIQRNAKDIEKGVVPVPVRVVHSAPTIAGHVNHPVFSPDMRSIVFAADLAAVSADPISMPHFTHSVRPYGDIFSVDLRDITDIAKNKDIKDFHRITHSRYEYSTPTWAGTTDHEEDPNAKWKMLESVPNFTPRCPYVRGKDDEKEGWHMTGHLTIQKRCC</sequence>
<accession>A0ABC9B3A4</accession>
<name>A0ABC9B3A4_9POAL</name>
<dbReference type="EMBL" id="OZ075134">
    <property type="protein sequence ID" value="CAL4990511.1"/>
    <property type="molecule type" value="Genomic_DNA"/>
</dbReference>
<gene>
    <name evidence="1" type="ORF">URODEC1_LOCUS60284</name>
</gene>
<dbReference type="SUPFAM" id="SSF82171">
    <property type="entry name" value="DPP6 N-terminal domain-like"/>
    <property type="match status" value="1"/>
</dbReference>
<proteinExistence type="predicted"/>
<dbReference type="PANTHER" id="PTHR32161:SF16">
    <property type="entry name" value="EXPRESSED PROTEIN"/>
    <property type="match status" value="1"/>
</dbReference>
<protein>
    <submittedName>
        <fullName evidence="1">Uncharacterized protein</fullName>
    </submittedName>
</protein>
<evidence type="ECO:0000313" key="1">
    <source>
        <dbReference type="EMBL" id="CAL4990511.1"/>
    </source>
</evidence>
<dbReference type="AlphaFoldDB" id="A0ABC9B3A4"/>
<keyword evidence="2" id="KW-1185">Reference proteome</keyword>
<dbReference type="Proteomes" id="UP001497457">
    <property type="component" value="Chromosome 24b"/>
</dbReference>
<evidence type="ECO:0000313" key="2">
    <source>
        <dbReference type="Proteomes" id="UP001497457"/>
    </source>
</evidence>
<dbReference type="InterPro" id="IPR011042">
    <property type="entry name" value="6-blade_b-propeller_TolB-like"/>
</dbReference>
<reference evidence="1" key="1">
    <citation type="submission" date="2024-10" db="EMBL/GenBank/DDBJ databases">
        <authorList>
            <person name="Ryan C."/>
        </authorList>
    </citation>
    <scope>NUCLEOTIDE SEQUENCE [LARGE SCALE GENOMIC DNA]</scope>
</reference>
<dbReference type="Gene3D" id="2.120.10.30">
    <property type="entry name" value="TolB, C-terminal domain"/>
    <property type="match status" value="2"/>
</dbReference>
<organism evidence="1 2">
    <name type="scientific">Urochloa decumbens</name>
    <dbReference type="NCBI Taxonomy" id="240449"/>
    <lineage>
        <taxon>Eukaryota</taxon>
        <taxon>Viridiplantae</taxon>
        <taxon>Streptophyta</taxon>
        <taxon>Embryophyta</taxon>
        <taxon>Tracheophyta</taxon>
        <taxon>Spermatophyta</taxon>
        <taxon>Magnoliopsida</taxon>
        <taxon>Liliopsida</taxon>
        <taxon>Poales</taxon>
        <taxon>Poaceae</taxon>
        <taxon>PACMAD clade</taxon>
        <taxon>Panicoideae</taxon>
        <taxon>Panicodae</taxon>
        <taxon>Paniceae</taxon>
        <taxon>Melinidinae</taxon>
        <taxon>Urochloa</taxon>
    </lineage>
</organism>
<dbReference type="PANTHER" id="PTHR32161">
    <property type="entry name" value="DPP6 N-TERMINAL DOMAIN-LIKE PROTEIN"/>
    <property type="match status" value="1"/>
</dbReference>